<dbReference type="Gene3D" id="2.40.50.230">
    <property type="entry name" value="Gp5 N-terminal domain"/>
    <property type="match status" value="1"/>
</dbReference>
<dbReference type="SUPFAM" id="SSF69255">
    <property type="entry name" value="gp5 N-terminal domain-like"/>
    <property type="match status" value="1"/>
</dbReference>
<dbReference type="Proteomes" id="UP000077552">
    <property type="component" value="Unassembled WGS sequence"/>
</dbReference>
<feature type="domain" description="Gp5/Type VI secretion system Vgr protein OB-fold" evidence="1">
    <location>
        <begin position="378"/>
        <end position="452"/>
    </location>
</feature>
<reference evidence="2 3" key="1">
    <citation type="submission" date="2016-05" db="EMBL/GenBank/DDBJ databases">
        <title>Genome sequencing of Vitellibacter soesokkakensis RSSK-12.</title>
        <authorList>
            <person name="Thevarajoo S."/>
            <person name="Selvaratnam C."/>
            <person name="Goh K.M."/>
            <person name="Chan K.-G."/>
            <person name="Chong C.S."/>
        </authorList>
    </citation>
    <scope>NUCLEOTIDE SEQUENCE [LARGE SCALE GENOMIC DNA]</scope>
    <source>
        <strain evidence="2 3">RSSK-12</strain>
    </source>
</reference>
<evidence type="ECO:0000259" key="1">
    <source>
        <dbReference type="Pfam" id="PF04717"/>
    </source>
</evidence>
<gene>
    <name evidence="2" type="ORF">A7A78_10175</name>
</gene>
<dbReference type="OrthoDB" id="1907165at2"/>
<dbReference type="InterPro" id="IPR006533">
    <property type="entry name" value="T6SS_Vgr_RhsGE"/>
</dbReference>
<protein>
    <submittedName>
        <fullName evidence="2">Type IV secretion protein Rhs</fullName>
    </submittedName>
</protein>
<dbReference type="EMBL" id="LXIE01000007">
    <property type="protein sequence ID" value="OAD91967.1"/>
    <property type="molecule type" value="Genomic_DNA"/>
</dbReference>
<keyword evidence="3" id="KW-1185">Reference proteome</keyword>
<dbReference type="Pfam" id="PF04717">
    <property type="entry name" value="Phage_base_V"/>
    <property type="match status" value="1"/>
</dbReference>
<evidence type="ECO:0000313" key="3">
    <source>
        <dbReference type="Proteomes" id="UP000077552"/>
    </source>
</evidence>
<evidence type="ECO:0000313" key="2">
    <source>
        <dbReference type="EMBL" id="OAD91967.1"/>
    </source>
</evidence>
<dbReference type="AlphaFoldDB" id="A0A1A9LFS8"/>
<dbReference type="InterPro" id="IPR037026">
    <property type="entry name" value="Vgr_OB-fold_dom_sf"/>
</dbReference>
<comment type="caution">
    <text evidence="2">The sequence shown here is derived from an EMBL/GenBank/DDBJ whole genome shotgun (WGS) entry which is preliminary data.</text>
</comment>
<dbReference type="InterPro" id="IPR006531">
    <property type="entry name" value="Gp5/Vgr_OB"/>
</dbReference>
<sequence>MPNSRIIETQQSADLVTFKILIDGSEISAAYQVKNISVEKEINRIPFAQIVFIDGEAASQDFKLSNEDILIPGKKIEIKAGYHSDDETIFKGIIIKHSLKIRENNSVLIVECRDEAVKMTIGRKSNFYYESKDSDIIEELIGKYSLENEIESTSFINKEMVQYRASDWDFIMMRAQLNGQICTVDDGKIKISKPDLSQAEIETVAFGSTLLDFDAEMDARNQFNSITAYGWNPSEQEIIDAEANDPGISLNGNISVSDLAEVINLENLELKHGGNYNSTQLQNWSDAKNLFQQLSKTRGRVKFQGIPIVKPGTMLKLQGVGDRFNGKIFISSVRHEIVNGNWTVDAEFGMNPKWFSETYDISELPAAGIIPAVSGLQVGVVSQLESDPDGEDRILVKIPIINNDEQGIWTRIATLDAGDNRGSFFLPEIGDEVIVGFINDDPNHAIILGMLHSSAKPAPLTASDDNHEKGFVTRSEMKLIFNDEKKSIIIETPGGKKVTIDEDAGVIKIEDDNRNIITMDNAGIAMESGKDFSIKATGDCNIEAMNINVKANAQFKAEGSAGAEVSTSAIAVLKGSLVQIN</sequence>
<dbReference type="STRING" id="1385699.A7A78_10175"/>
<name>A0A1A9LFS8_9FLAO</name>
<dbReference type="SUPFAM" id="SSF69279">
    <property type="entry name" value="Phage tail proteins"/>
    <property type="match status" value="1"/>
</dbReference>
<dbReference type="RefSeq" id="WP_068761253.1">
    <property type="nucleotide sequence ID" value="NZ_LXIE01000007.1"/>
</dbReference>
<organism evidence="2 3">
    <name type="scientific">Aequorivita soesokkakensis</name>
    <dbReference type="NCBI Taxonomy" id="1385699"/>
    <lineage>
        <taxon>Bacteria</taxon>
        <taxon>Pseudomonadati</taxon>
        <taxon>Bacteroidota</taxon>
        <taxon>Flavobacteriia</taxon>
        <taxon>Flavobacteriales</taxon>
        <taxon>Flavobacteriaceae</taxon>
        <taxon>Aequorivita</taxon>
    </lineage>
</organism>
<proteinExistence type="predicted"/>
<accession>A0A1A9LFS8</accession>
<dbReference type="NCBIfam" id="TIGR01646">
    <property type="entry name" value="vgr_GE"/>
    <property type="match status" value="1"/>
</dbReference>